<accession>A0A4Z2IMP3</accession>
<name>A0A4Z2IMP3_9TELE</name>
<organism evidence="1 2">
    <name type="scientific">Liparis tanakae</name>
    <name type="common">Tanaka's snailfish</name>
    <dbReference type="NCBI Taxonomy" id="230148"/>
    <lineage>
        <taxon>Eukaryota</taxon>
        <taxon>Metazoa</taxon>
        <taxon>Chordata</taxon>
        <taxon>Craniata</taxon>
        <taxon>Vertebrata</taxon>
        <taxon>Euteleostomi</taxon>
        <taxon>Actinopterygii</taxon>
        <taxon>Neopterygii</taxon>
        <taxon>Teleostei</taxon>
        <taxon>Neoteleostei</taxon>
        <taxon>Acanthomorphata</taxon>
        <taxon>Eupercaria</taxon>
        <taxon>Perciformes</taxon>
        <taxon>Cottioidei</taxon>
        <taxon>Cottales</taxon>
        <taxon>Liparidae</taxon>
        <taxon>Liparis</taxon>
    </lineage>
</organism>
<proteinExistence type="predicted"/>
<comment type="caution">
    <text evidence="1">The sequence shown here is derived from an EMBL/GenBank/DDBJ whole genome shotgun (WGS) entry which is preliminary data.</text>
</comment>
<evidence type="ECO:0000313" key="2">
    <source>
        <dbReference type="Proteomes" id="UP000314294"/>
    </source>
</evidence>
<keyword evidence="2" id="KW-1185">Reference proteome</keyword>
<reference evidence="1 2" key="1">
    <citation type="submission" date="2019-03" db="EMBL/GenBank/DDBJ databases">
        <title>First draft genome of Liparis tanakae, snailfish: a comprehensive survey of snailfish specific genes.</title>
        <authorList>
            <person name="Kim W."/>
            <person name="Song I."/>
            <person name="Jeong J.-H."/>
            <person name="Kim D."/>
            <person name="Kim S."/>
            <person name="Ryu S."/>
            <person name="Song J.Y."/>
            <person name="Lee S.K."/>
        </authorList>
    </citation>
    <scope>NUCLEOTIDE SEQUENCE [LARGE SCALE GENOMIC DNA]</scope>
    <source>
        <tissue evidence="1">Muscle</tissue>
    </source>
</reference>
<dbReference type="AlphaFoldDB" id="A0A4Z2IMP3"/>
<sequence>MNTVIVPAIPRNKRHFETILFPNFLLKPQQQQQQCHGAALRPAEREQTKGAEIWLNADSQLAVMNVGGTAGSNFPAQTLPHPITLLGAGLGWQLSSFPNTLQPFALMHHMAQAIIMAPANADSLFQQSHRLGAKLLPVKCIEETANLLQPPSSLQRNENTVNLYVHQGCCEYDKDGRPVMLTDARYRPAKMDAAPWRRLPSTGSHHISVWRLASRHQYQPWGLRHLSTTSSPAYSAPNGDKGPHPPMASQRTVINEATAVQSGSVIIQLQP</sequence>
<dbReference type="EMBL" id="SRLO01000067">
    <property type="protein sequence ID" value="TNN79166.1"/>
    <property type="molecule type" value="Genomic_DNA"/>
</dbReference>
<gene>
    <name evidence="1" type="ORF">EYF80_010614</name>
</gene>
<protein>
    <submittedName>
        <fullName evidence="1">Uncharacterized protein</fullName>
    </submittedName>
</protein>
<dbReference type="Proteomes" id="UP000314294">
    <property type="component" value="Unassembled WGS sequence"/>
</dbReference>
<evidence type="ECO:0000313" key="1">
    <source>
        <dbReference type="EMBL" id="TNN79166.1"/>
    </source>
</evidence>